<dbReference type="AlphaFoldDB" id="A0A0K8RQB0"/>
<feature type="transmembrane region" description="Helical" evidence="7">
    <location>
        <begin position="478"/>
        <end position="499"/>
    </location>
</feature>
<dbReference type="SUPFAM" id="SSF103473">
    <property type="entry name" value="MFS general substrate transporter"/>
    <property type="match status" value="1"/>
</dbReference>
<name>A0A0K8RQB0_IXORI</name>
<reference evidence="8" key="1">
    <citation type="submission" date="2012-12" db="EMBL/GenBank/DDBJ databases">
        <title>Identification and characterization of a phenylalanine ammonia-lyase gene family in Isatis indigotica Fort.</title>
        <authorList>
            <person name="Liu Q."/>
            <person name="Chen J."/>
            <person name="Zhou X."/>
            <person name="Di P."/>
            <person name="Xiao Y."/>
            <person name="Xuan H."/>
            <person name="Zhang L."/>
            <person name="Chen W."/>
        </authorList>
    </citation>
    <scope>NUCLEOTIDE SEQUENCE</scope>
    <source>
        <tissue evidence="8">Salivary gland</tissue>
    </source>
</reference>
<dbReference type="GO" id="GO:0016020">
    <property type="term" value="C:membrane"/>
    <property type="evidence" value="ECO:0007669"/>
    <property type="project" value="UniProtKB-SubCell"/>
</dbReference>
<evidence type="ECO:0000256" key="2">
    <source>
        <dbReference type="ARBA" id="ARBA00022448"/>
    </source>
</evidence>
<feature type="transmembrane region" description="Helical" evidence="7">
    <location>
        <begin position="371"/>
        <end position="393"/>
    </location>
</feature>
<feature type="compositionally biased region" description="Polar residues" evidence="6">
    <location>
        <begin position="30"/>
        <end position="44"/>
    </location>
</feature>
<feature type="non-terminal residue" evidence="8">
    <location>
        <position position="1"/>
    </location>
</feature>
<feature type="transmembrane region" description="Helical" evidence="7">
    <location>
        <begin position="81"/>
        <end position="99"/>
    </location>
</feature>
<dbReference type="PANTHER" id="PTHR23506">
    <property type="entry name" value="GH10249P"/>
    <property type="match status" value="1"/>
</dbReference>
<proteinExistence type="evidence at transcript level"/>
<evidence type="ECO:0000256" key="4">
    <source>
        <dbReference type="ARBA" id="ARBA00022989"/>
    </source>
</evidence>
<evidence type="ECO:0000256" key="3">
    <source>
        <dbReference type="ARBA" id="ARBA00022692"/>
    </source>
</evidence>
<protein>
    <recommendedName>
        <fullName evidence="9">Mfs-type transporter</fullName>
    </recommendedName>
</protein>
<sequence length="547" mass="59659">TSKSKHNQRYPCPSPLLAHVSDGSRPRFNDGSTEFSQHRQNNSVPEHCEGRLQNSTEDVEKSPKPSPLCEKLRSSVWGLTYVYQTFWIAAINSLLAPFFPALAASRGNNTWLFGATFSVFHVLMLPGSFLAEILIIKKSLKFAYLIAITGFTIYASLCGAIYWIDEENSFVGVAIFNAAFGGTAMAIFLVSVVTVFTSDSNGGLWMGIKENVSGIGALLGQVGGGFFIDHWKYPTPFFAFTIALVLVIPFIKVPRSGSLEEKDESPVRADQVNEECDQGDIVINDTHSHLHHSQPKNRYKLLLDPMFLVNIGNIVMASCLAAYNEATLQPYLVQFNLSSTEVGAVFTVKSCGQSFGSLIAGMLTVYKMEQFYIIFGQVLIAIALLIVGPAPFLPFQPSLTLIYIGQLLIGLGWSALTICSITHTLKYVTNAAGYPNDLKTTSFISSSACRCLLLGGMIMPPIATFIVTGCGYRKGSMFMLGTLSFFMLITAGSWLTAALCAPNARFERDSDRQTLWRGSSENLGGLQDSRLPTTLSLTDSSVNHAPA</sequence>
<dbReference type="InterPro" id="IPR050930">
    <property type="entry name" value="MFS_Vesicular_Transporter"/>
</dbReference>
<feature type="region of interest" description="Disordered" evidence="6">
    <location>
        <begin position="1"/>
        <end position="65"/>
    </location>
</feature>
<dbReference type="Pfam" id="PF07690">
    <property type="entry name" value="MFS_1"/>
    <property type="match status" value="1"/>
</dbReference>
<evidence type="ECO:0000256" key="6">
    <source>
        <dbReference type="SAM" id="MobiDB-lite"/>
    </source>
</evidence>
<comment type="subcellular location">
    <subcellularLocation>
        <location evidence="1">Membrane</location>
        <topology evidence="1">Multi-pass membrane protein</topology>
    </subcellularLocation>
</comment>
<dbReference type="EMBL" id="GADI01000578">
    <property type="protein sequence ID" value="JAA73230.1"/>
    <property type="molecule type" value="mRNA"/>
</dbReference>
<keyword evidence="2" id="KW-0813">Transport</keyword>
<feature type="transmembrane region" description="Helical" evidence="7">
    <location>
        <begin position="142"/>
        <end position="164"/>
    </location>
</feature>
<feature type="transmembrane region" description="Helical" evidence="7">
    <location>
        <begin position="400"/>
        <end position="423"/>
    </location>
</feature>
<organism evidence="8">
    <name type="scientific">Ixodes ricinus</name>
    <name type="common">Common tick</name>
    <name type="synonym">Acarus ricinus</name>
    <dbReference type="NCBI Taxonomy" id="34613"/>
    <lineage>
        <taxon>Eukaryota</taxon>
        <taxon>Metazoa</taxon>
        <taxon>Ecdysozoa</taxon>
        <taxon>Arthropoda</taxon>
        <taxon>Chelicerata</taxon>
        <taxon>Arachnida</taxon>
        <taxon>Acari</taxon>
        <taxon>Parasitiformes</taxon>
        <taxon>Ixodida</taxon>
        <taxon>Ixodoidea</taxon>
        <taxon>Ixodidae</taxon>
        <taxon>Ixodinae</taxon>
        <taxon>Ixodes</taxon>
    </lineage>
</organism>
<evidence type="ECO:0000313" key="8">
    <source>
        <dbReference type="EMBL" id="JAA73230.1"/>
    </source>
</evidence>
<keyword evidence="5 7" id="KW-0472">Membrane</keyword>
<dbReference type="Gene3D" id="1.20.1250.20">
    <property type="entry name" value="MFS general substrate transporter like domains"/>
    <property type="match status" value="1"/>
</dbReference>
<feature type="transmembrane region" description="Helical" evidence="7">
    <location>
        <begin position="111"/>
        <end position="135"/>
    </location>
</feature>
<feature type="transmembrane region" description="Helical" evidence="7">
    <location>
        <begin position="443"/>
        <end position="466"/>
    </location>
</feature>
<keyword evidence="4 7" id="KW-1133">Transmembrane helix</keyword>
<dbReference type="InterPro" id="IPR011701">
    <property type="entry name" value="MFS"/>
</dbReference>
<feature type="transmembrane region" description="Helical" evidence="7">
    <location>
        <begin position="170"/>
        <end position="196"/>
    </location>
</feature>
<keyword evidence="3 7" id="KW-0812">Transmembrane</keyword>
<dbReference type="GO" id="GO:0022857">
    <property type="term" value="F:transmembrane transporter activity"/>
    <property type="evidence" value="ECO:0007669"/>
    <property type="project" value="InterPro"/>
</dbReference>
<evidence type="ECO:0000256" key="5">
    <source>
        <dbReference type="ARBA" id="ARBA00023136"/>
    </source>
</evidence>
<evidence type="ECO:0008006" key="9">
    <source>
        <dbReference type="Google" id="ProtNLM"/>
    </source>
</evidence>
<accession>A0A0K8RQB0</accession>
<dbReference type="InterPro" id="IPR036259">
    <property type="entry name" value="MFS_trans_sf"/>
</dbReference>
<dbReference type="PANTHER" id="PTHR23506:SF26">
    <property type="entry name" value="MFS-TYPE TRANSPORTER SLC18B1"/>
    <property type="match status" value="1"/>
</dbReference>
<evidence type="ECO:0000256" key="1">
    <source>
        <dbReference type="ARBA" id="ARBA00004141"/>
    </source>
</evidence>
<evidence type="ECO:0000256" key="7">
    <source>
        <dbReference type="SAM" id="Phobius"/>
    </source>
</evidence>